<accession>A0ACB7V6K3</accession>
<organism evidence="1 2">
    <name type="scientific">Dioscorea alata</name>
    <name type="common">Purple yam</name>
    <dbReference type="NCBI Taxonomy" id="55571"/>
    <lineage>
        <taxon>Eukaryota</taxon>
        <taxon>Viridiplantae</taxon>
        <taxon>Streptophyta</taxon>
        <taxon>Embryophyta</taxon>
        <taxon>Tracheophyta</taxon>
        <taxon>Spermatophyta</taxon>
        <taxon>Magnoliopsida</taxon>
        <taxon>Liliopsida</taxon>
        <taxon>Dioscoreales</taxon>
        <taxon>Dioscoreaceae</taxon>
        <taxon>Dioscorea</taxon>
    </lineage>
</organism>
<evidence type="ECO:0000313" key="1">
    <source>
        <dbReference type="EMBL" id="KAH7669135.1"/>
    </source>
</evidence>
<name>A0ACB7V6K3_DIOAL</name>
<keyword evidence="2" id="KW-1185">Reference proteome</keyword>
<sequence length="103" mass="11478">MNIITWNIRGLGRPAKRFLVKDFLQLHFADVCCLQESKLDAIPPMLWREIGGGRLDQFEFIPARGTAGGIILGWNSSILTGTIAQLGSHCLSVDFISKRDNLH</sequence>
<dbReference type="Proteomes" id="UP000827976">
    <property type="component" value="Chromosome 11"/>
</dbReference>
<comment type="caution">
    <text evidence="1">The sequence shown here is derived from an EMBL/GenBank/DDBJ whole genome shotgun (WGS) entry which is preliminary data.</text>
</comment>
<reference evidence="2" key="1">
    <citation type="journal article" date="2022" name="Nat. Commun.">
        <title>Chromosome evolution and the genetic basis of agronomically important traits in greater yam.</title>
        <authorList>
            <person name="Bredeson J.V."/>
            <person name="Lyons J.B."/>
            <person name="Oniyinde I.O."/>
            <person name="Okereke N.R."/>
            <person name="Kolade O."/>
            <person name="Nnabue I."/>
            <person name="Nwadili C.O."/>
            <person name="Hribova E."/>
            <person name="Parker M."/>
            <person name="Nwogha J."/>
            <person name="Shu S."/>
            <person name="Carlson J."/>
            <person name="Kariba R."/>
            <person name="Muthemba S."/>
            <person name="Knop K."/>
            <person name="Barton G.J."/>
            <person name="Sherwood A.V."/>
            <person name="Lopez-Montes A."/>
            <person name="Asiedu R."/>
            <person name="Jamnadass R."/>
            <person name="Muchugi A."/>
            <person name="Goodstein D."/>
            <person name="Egesi C.N."/>
            <person name="Featherston J."/>
            <person name="Asfaw A."/>
            <person name="Simpson G.G."/>
            <person name="Dolezel J."/>
            <person name="Hendre P.S."/>
            <person name="Van Deynze A."/>
            <person name="Kumar P.L."/>
            <person name="Obidiegwu J.E."/>
            <person name="Bhattacharjee R."/>
            <person name="Rokhsar D.S."/>
        </authorList>
    </citation>
    <scope>NUCLEOTIDE SEQUENCE [LARGE SCALE GENOMIC DNA]</scope>
    <source>
        <strain evidence="2">cv. TDa95/00328</strain>
    </source>
</reference>
<proteinExistence type="predicted"/>
<gene>
    <name evidence="1" type="ORF">IHE45_11G057700</name>
</gene>
<protein>
    <submittedName>
        <fullName evidence="1">DNase I-like protein</fullName>
    </submittedName>
</protein>
<dbReference type="EMBL" id="CM037021">
    <property type="protein sequence ID" value="KAH7669135.1"/>
    <property type="molecule type" value="Genomic_DNA"/>
</dbReference>
<evidence type="ECO:0000313" key="2">
    <source>
        <dbReference type="Proteomes" id="UP000827976"/>
    </source>
</evidence>